<accession>A9FFC9</accession>
<dbReference type="AlphaFoldDB" id="A9FFC9"/>
<evidence type="ECO:0000313" key="3">
    <source>
        <dbReference type="Proteomes" id="UP000002139"/>
    </source>
</evidence>
<dbReference type="STRING" id="448385.sce4814"/>
<dbReference type="KEGG" id="scl:sce4814"/>
<name>A9FFC9_SORC5</name>
<gene>
    <name evidence="2" type="ordered locus">sce4814</name>
</gene>
<protein>
    <submittedName>
        <fullName evidence="2">Uncharacterized protein</fullName>
    </submittedName>
</protein>
<organism evidence="2 3">
    <name type="scientific">Sorangium cellulosum (strain So ce56)</name>
    <name type="common">Polyangium cellulosum (strain So ce56)</name>
    <dbReference type="NCBI Taxonomy" id="448385"/>
    <lineage>
        <taxon>Bacteria</taxon>
        <taxon>Pseudomonadati</taxon>
        <taxon>Myxococcota</taxon>
        <taxon>Polyangia</taxon>
        <taxon>Polyangiales</taxon>
        <taxon>Polyangiaceae</taxon>
        <taxon>Sorangium</taxon>
    </lineage>
</organism>
<keyword evidence="3" id="KW-1185">Reference proteome</keyword>
<proteinExistence type="predicted"/>
<evidence type="ECO:0000313" key="2">
    <source>
        <dbReference type="EMBL" id="CAN94977.1"/>
    </source>
</evidence>
<dbReference type="Proteomes" id="UP000002139">
    <property type="component" value="Chromosome"/>
</dbReference>
<dbReference type="HOGENOM" id="CLU_2345196_0_0_7"/>
<dbReference type="EMBL" id="AM746676">
    <property type="protein sequence ID" value="CAN94977.1"/>
    <property type="molecule type" value="Genomic_DNA"/>
</dbReference>
<sequence length="97" mass="9608">MAAHQGAARGPGRSPWPPVALGRLPRRSARPGGGRAVGRGARRLVVTADVDVRPVRFGASVGALAPFMMVEALAGDAVVTSTGGPGVLAALGAGVVF</sequence>
<evidence type="ECO:0000256" key="1">
    <source>
        <dbReference type="SAM" id="MobiDB-lite"/>
    </source>
</evidence>
<feature type="region of interest" description="Disordered" evidence="1">
    <location>
        <begin position="1"/>
        <end position="38"/>
    </location>
</feature>
<reference evidence="2 3" key="1">
    <citation type="journal article" date="2007" name="Nat. Biotechnol.">
        <title>Complete genome sequence of the myxobacterium Sorangium cellulosum.</title>
        <authorList>
            <person name="Schneiker S."/>
            <person name="Perlova O."/>
            <person name="Kaiser O."/>
            <person name="Gerth K."/>
            <person name="Alici A."/>
            <person name="Altmeyer M.O."/>
            <person name="Bartels D."/>
            <person name="Bekel T."/>
            <person name="Beyer S."/>
            <person name="Bode E."/>
            <person name="Bode H.B."/>
            <person name="Bolten C.J."/>
            <person name="Choudhuri J.V."/>
            <person name="Doss S."/>
            <person name="Elnakady Y.A."/>
            <person name="Frank B."/>
            <person name="Gaigalat L."/>
            <person name="Goesmann A."/>
            <person name="Groeger C."/>
            <person name="Gross F."/>
            <person name="Jelsbak L."/>
            <person name="Jelsbak L."/>
            <person name="Kalinowski J."/>
            <person name="Kegler C."/>
            <person name="Knauber T."/>
            <person name="Konietzny S."/>
            <person name="Kopp M."/>
            <person name="Krause L."/>
            <person name="Krug D."/>
            <person name="Linke B."/>
            <person name="Mahmud T."/>
            <person name="Martinez-Arias R."/>
            <person name="McHardy A.C."/>
            <person name="Merai M."/>
            <person name="Meyer F."/>
            <person name="Mormann S."/>
            <person name="Munoz-Dorado J."/>
            <person name="Perez J."/>
            <person name="Pradella S."/>
            <person name="Rachid S."/>
            <person name="Raddatz G."/>
            <person name="Rosenau F."/>
            <person name="Rueckert C."/>
            <person name="Sasse F."/>
            <person name="Scharfe M."/>
            <person name="Schuster S.C."/>
            <person name="Suen G."/>
            <person name="Treuner-Lange A."/>
            <person name="Velicer G.J."/>
            <person name="Vorholter F.-J."/>
            <person name="Weissman K.J."/>
            <person name="Welch R.D."/>
            <person name="Wenzel S.C."/>
            <person name="Whitworth D.E."/>
            <person name="Wilhelm S."/>
            <person name="Wittmann C."/>
            <person name="Bloecker H."/>
            <person name="Puehler A."/>
            <person name="Mueller R."/>
        </authorList>
    </citation>
    <scope>NUCLEOTIDE SEQUENCE [LARGE SCALE GENOMIC DNA]</scope>
    <source>
        <strain evidence="3">So ce56</strain>
    </source>
</reference>